<dbReference type="InterPro" id="IPR010234">
    <property type="entry name" value="Phasin_subfam-2"/>
</dbReference>
<evidence type="ECO:0000313" key="3">
    <source>
        <dbReference type="Proteomes" id="UP000199071"/>
    </source>
</evidence>
<gene>
    <name evidence="2" type="ORF">SAMN02982931_02617</name>
</gene>
<reference evidence="2 3" key="1">
    <citation type="submission" date="2016-10" db="EMBL/GenBank/DDBJ databases">
        <authorList>
            <person name="de Groot N.N."/>
        </authorList>
    </citation>
    <scope>NUCLEOTIDE SEQUENCE [LARGE SCALE GENOMIC DNA]</scope>
    <source>
        <strain evidence="2 3">ATCC 35022</strain>
    </source>
</reference>
<dbReference type="NCBIfam" id="TIGR01841">
    <property type="entry name" value="phasin"/>
    <property type="match status" value="1"/>
</dbReference>
<dbReference type="NCBIfam" id="TIGR01985">
    <property type="entry name" value="phasin_2"/>
    <property type="match status" value="1"/>
</dbReference>
<sequence>MATTKTAKTTKASTPDFTAMPNPFEAFTVNTPSFDVPAAARDFAEKGISQARETYAKMKANAEETTDLVEDTYETAREGAFTLGAKALDVAKANSDATFAFAKDMFGAKTFADVIEMQTTFARQQFEATSAQFKDMQETAQKLFAATTKPVSAHVEKTFKDMKVV</sequence>
<dbReference type="InterPro" id="IPR018968">
    <property type="entry name" value="Phasin"/>
</dbReference>
<accession>A0A1G6CQK3</accession>
<dbReference type="RefSeq" id="WP_090876891.1">
    <property type="nucleotide sequence ID" value="NZ_FMXQ01000005.1"/>
</dbReference>
<dbReference type="AlphaFoldDB" id="A0A1G6CQK3"/>
<dbReference type="Proteomes" id="UP000199071">
    <property type="component" value="Unassembled WGS sequence"/>
</dbReference>
<dbReference type="EMBL" id="FMXQ01000005">
    <property type="protein sequence ID" value="SDB35176.1"/>
    <property type="molecule type" value="Genomic_DNA"/>
</dbReference>
<organism evidence="2 3">
    <name type="scientific">Bauldia litoralis</name>
    <dbReference type="NCBI Taxonomy" id="665467"/>
    <lineage>
        <taxon>Bacteria</taxon>
        <taxon>Pseudomonadati</taxon>
        <taxon>Pseudomonadota</taxon>
        <taxon>Alphaproteobacteria</taxon>
        <taxon>Hyphomicrobiales</taxon>
        <taxon>Kaistiaceae</taxon>
        <taxon>Bauldia</taxon>
    </lineage>
</organism>
<name>A0A1G6CQK3_9HYPH</name>
<protein>
    <submittedName>
        <fullName evidence="2">Phasin</fullName>
    </submittedName>
</protein>
<proteinExistence type="predicted"/>
<evidence type="ECO:0000313" key="2">
    <source>
        <dbReference type="EMBL" id="SDB35176.1"/>
    </source>
</evidence>
<dbReference type="OrthoDB" id="8479257at2"/>
<dbReference type="Pfam" id="PF09361">
    <property type="entry name" value="Phasin_2"/>
    <property type="match status" value="1"/>
</dbReference>
<feature type="domain" description="Phasin" evidence="1">
    <location>
        <begin position="57"/>
        <end position="155"/>
    </location>
</feature>
<dbReference type="InterPro" id="IPR010127">
    <property type="entry name" value="Phasin_subfam-1"/>
</dbReference>
<evidence type="ECO:0000259" key="1">
    <source>
        <dbReference type="Pfam" id="PF09361"/>
    </source>
</evidence>
<dbReference type="STRING" id="665467.SAMN02982931_02617"/>
<keyword evidence="3" id="KW-1185">Reference proteome</keyword>